<evidence type="ECO:0000256" key="6">
    <source>
        <dbReference type="ARBA" id="ARBA00022968"/>
    </source>
</evidence>
<evidence type="ECO:0000256" key="2">
    <source>
        <dbReference type="ARBA" id="ARBA00008661"/>
    </source>
</evidence>
<accession>A0A9J6FT08</accession>
<dbReference type="EC" id="2.4.1.-" evidence="11"/>
<evidence type="ECO:0000256" key="5">
    <source>
        <dbReference type="ARBA" id="ARBA00022692"/>
    </source>
</evidence>
<dbReference type="OMA" id="TIFRETN"/>
<feature type="region of interest" description="Disordered" evidence="12">
    <location>
        <begin position="1"/>
        <end position="38"/>
    </location>
</feature>
<evidence type="ECO:0000256" key="4">
    <source>
        <dbReference type="ARBA" id="ARBA00022679"/>
    </source>
</evidence>
<evidence type="ECO:0000256" key="3">
    <source>
        <dbReference type="ARBA" id="ARBA00022676"/>
    </source>
</evidence>
<name>A0A9J6FT08_HAELO</name>
<gene>
    <name evidence="13" type="ORF">HPB48_010292</name>
</gene>
<dbReference type="EMBL" id="JABSTR010000004">
    <property type="protein sequence ID" value="KAH9366293.1"/>
    <property type="molecule type" value="Genomic_DNA"/>
</dbReference>
<reference evidence="13 14" key="1">
    <citation type="journal article" date="2020" name="Cell">
        <title>Large-Scale Comparative Analyses of Tick Genomes Elucidate Their Genetic Diversity and Vector Capacities.</title>
        <authorList>
            <consortium name="Tick Genome and Microbiome Consortium (TIGMIC)"/>
            <person name="Jia N."/>
            <person name="Wang J."/>
            <person name="Shi W."/>
            <person name="Du L."/>
            <person name="Sun Y."/>
            <person name="Zhan W."/>
            <person name="Jiang J.F."/>
            <person name="Wang Q."/>
            <person name="Zhang B."/>
            <person name="Ji P."/>
            <person name="Bell-Sakyi L."/>
            <person name="Cui X.M."/>
            <person name="Yuan T.T."/>
            <person name="Jiang B.G."/>
            <person name="Yang W.F."/>
            <person name="Lam T.T."/>
            <person name="Chang Q.C."/>
            <person name="Ding S.J."/>
            <person name="Wang X.J."/>
            <person name="Zhu J.G."/>
            <person name="Ruan X.D."/>
            <person name="Zhao L."/>
            <person name="Wei J.T."/>
            <person name="Ye R.Z."/>
            <person name="Que T.C."/>
            <person name="Du C.H."/>
            <person name="Zhou Y.H."/>
            <person name="Cheng J.X."/>
            <person name="Dai P.F."/>
            <person name="Guo W.B."/>
            <person name="Han X.H."/>
            <person name="Huang E.J."/>
            <person name="Li L.F."/>
            <person name="Wei W."/>
            <person name="Gao Y.C."/>
            <person name="Liu J.Z."/>
            <person name="Shao H.Z."/>
            <person name="Wang X."/>
            <person name="Wang C.C."/>
            <person name="Yang T.C."/>
            <person name="Huo Q.B."/>
            <person name="Li W."/>
            <person name="Chen H.Y."/>
            <person name="Chen S.E."/>
            <person name="Zhou L.G."/>
            <person name="Ni X.B."/>
            <person name="Tian J.H."/>
            <person name="Sheng Y."/>
            <person name="Liu T."/>
            <person name="Pan Y.S."/>
            <person name="Xia L.Y."/>
            <person name="Li J."/>
            <person name="Zhao F."/>
            <person name="Cao W.C."/>
        </authorList>
    </citation>
    <scope>NUCLEOTIDE SEQUENCE [LARGE SCALE GENOMIC DNA]</scope>
    <source>
        <strain evidence="13">HaeL-2018</strain>
    </source>
</reference>
<sequence length="355" mass="40286">MTPVRTGHNLSSPAFEGAKPPSGRDSPPVLANDRLPPKSYHAGNAEDWYTFSYILNKPNICSGSPVPTVLIVVISSSINFAQREVIRETWGAAARRRGFRLVFLLGRPNLKPDQSKILYEDAKHGDLVQADFTDTYRNQTLKSMTMVRWSNEYCPGTQLVLKIDDDMLLNVWGLADRVRRLHGVKRTMWGMLTHKWPPIRNRTSKWYMSVREYRNSTYPDYLTGPSYLWSRDCAPLLLRGSTAVPFVYLEDVFLTGMVAGKMGIKRVHDEGFLNYRKLFRPCKRPRIVASHGFTPQDLKQTWRSLFAIAEARGCDDTDLFTGAATANVTAGKRSTAWRGLTNEDTSTIFRETNKA</sequence>
<evidence type="ECO:0000256" key="11">
    <source>
        <dbReference type="RuleBase" id="RU363063"/>
    </source>
</evidence>
<evidence type="ECO:0000256" key="9">
    <source>
        <dbReference type="ARBA" id="ARBA00023136"/>
    </source>
</evidence>
<dbReference type="OrthoDB" id="5512589at2759"/>
<keyword evidence="5" id="KW-0812">Transmembrane</keyword>
<keyword evidence="6" id="KW-0735">Signal-anchor</keyword>
<evidence type="ECO:0000256" key="10">
    <source>
        <dbReference type="ARBA" id="ARBA00023180"/>
    </source>
</evidence>
<dbReference type="PANTHER" id="PTHR11214">
    <property type="entry name" value="BETA-1,3-N-ACETYLGLUCOSAMINYLTRANSFERASE"/>
    <property type="match status" value="1"/>
</dbReference>
<dbReference type="InterPro" id="IPR002659">
    <property type="entry name" value="Glyco_trans_31"/>
</dbReference>
<evidence type="ECO:0000256" key="12">
    <source>
        <dbReference type="SAM" id="MobiDB-lite"/>
    </source>
</evidence>
<evidence type="ECO:0000313" key="14">
    <source>
        <dbReference type="Proteomes" id="UP000821853"/>
    </source>
</evidence>
<evidence type="ECO:0000256" key="7">
    <source>
        <dbReference type="ARBA" id="ARBA00022989"/>
    </source>
</evidence>
<keyword evidence="3 11" id="KW-0328">Glycosyltransferase</keyword>
<protein>
    <recommendedName>
        <fullName evidence="11">Hexosyltransferase</fullName>
        <ecNumber evidence="11">2.4.1.-</ecNumber>
    </recommendedName>
</protein>
<dbReference type="AlphaFoldDB" id="A0A9J6FT08"/>
<dbReference type="Proteomes" id="UP000821853">
    <property type="component" value="Chromosome 2"/>
</dbReference>
<keyword evidence="10" id="KW-0325">Glycoprotein</keyword>
<keyword evidence="14" id="KW-1185">Reference proteome</keyword>
<evidence type="ECO:0000256" key="1">
    <source>
        <dbReference type="ARBA" id="ARBA00004323"/>
    </source>
</evidence>
<keyword evidence="8 11" id="KW-0333">Golgi apparatus</keyword>
<evidence type="ECO:0000256" key="8">
    <source>
        <dbReference type="ARBA" id="ARBA00023034"/>
    </source>
</evidence>
<comment type="subcellular location">
    <subcellularLocation>
        <location evidence="1 11">Golgi apparatus membrane</location>
        <topology evidence="1 11">Single-pass type II membrane protein</topology>
    </subcellularLocation>
</comment>
<dbReference type="GO" id="GO:0016758">
    <property type="term" value="F:hexosyltransferase activity"/>
    <property type="evidence" value="ECO:0007669"/>
    <property type="project" value="InterPro"/>
</dbReference>
<dbReference type="GO" id="GO:0006493">
    <property type="term" value="P:protein O-linked glycosylation"/>
    <property type="evidence" value="ECO:0007669"/>
    <property type="project" value="TreeGrafter"/>
</dbReference>
<proteinExistence type="inferred from homology"/>
<keyword evidence="9" id="KW-0472">Membrane</keyword>
<dbReference type="FunFam" id="3.90.550.50:FF:000001">
    <property type="entry name" value="Hexosyltransferase"/>
    <property type="match status" value="1"/>
</dbReference>
<evidence type="ECO:0000313" key="13">
    <source>
        <dbReference type="EMBL" id="KAH9366293.1"/>
    </source>
</evidence>
<dbReference type="Pfam" id="PF01762">
    <property type="entry name" value="Galactosyl_T"/>
    <property type="match status" value="1"/>
</dbReference>
<dbReference type="PANTHER" id="PTHR11214:SF334">
    <property type="entry name" value="HEXOSYLTRANSFERASE"/>
    <property type="match status" value="1"/>
</dbReference>
<keyword evidence="4" id="KW-0808">Transferase</keyword>
<organism evidence="13 14">
    <name type="scientific">Haemaphysalis longicornis</name>
    <name type="common">Bush tick</name>
    <dbReference type="NCBI Taxonomy" id="44386"/>
    <lineage>
        <taxon>Eukaryota</taxon>
        <taxon>Metazoa</taxon>
        <taxon>Ecdysozoa</taxon>
        <taxon>Arthropoda</taxon>
        <taxon>Chelicerata</taxon>
        <taxon>Arachnida</taxon>
        <taxon>Acari</taxon>
        <taxon>Parasitiformes</taxon>
        <taxon>Ixodida</taxon>
        <taxon>Ixodoidea</taxon>
        <taxon>Ixodidae</taxon>
        <taxon>Haemaphysalinae</taxon>
        <taxon>Haemaphysalis</taxon>
    </lineage>
</organism>
<dbReference type="GO" id="GO:0000139">
    <property type="term" value="C:Golgi membrane"/>
    <property type="evidence" value="ECO:0007669"/>
    <property type="project" value="UniProtKB-SubCell"/>
</dbReference>
<comment type="caution">
    <text evidence="13">The sequence shown here is derived from an EMBL/GenBank/DDBJ whole genome shotgun (WGS) entry which is preliminary data.</text>
</comment>
<keyword evidence="7" id="KW-1133">Transmembrane helix</keyword>
<comment type="similarity">
    <text evidence="2 11">Belongs to the glycosyltransferase 31 family.</text>
</comment>
<dbReference type="Gene3D" id="3.90.550.50">
    <property type="match status" value="1"/>
</dbReference>
<dbReference type="VEuPathDB" id="VectorBase:HLOH_052576"/>